<evidence type="ECO:0000313" key="5">
    <source>
        <dbReference type="Proteomes" id="UP000199308"/>
    </source>
</evidence>
<dbReference type="PROSITE" id="PS51468">
    <property type="entry name" value="VIT"/>
    <property type="match status" value="1"/>
</dbReference>
<evidence type="ECO:0000259" key="3">
    <source>
        <dbReference type="PROSITE" id="PS51468"/>
    </source>
</evidence>
<dbReference type="InterPro" id="IPR013694">
    <property type="entry name" value="VIT"/>
</dbReference>
<dbReference type="Pfam" id="PF13768">
    <property type="entry name" value="VWA_3"/>
    <property type="match status" value="1"/>
</dbReference>
<keyword evidence="1" id="KW-0812">Transmembrane</keyword>
<dbReference type="SMART" id="SM00327">
    <property type="entry name" value="VWA"/>
    <property type="match status" value="1"/>
</dbReference>
<dbReference type="SUPFAM" id="SSF53300">
    <property type="entry name" value="vWA-like"/>
    <property type="match status" value="1"/>
</dbReference>
<dbReference type="PANTHER" id="PTHR45737">
    <property type="entry name" value="VON WILLEBRAND FACTOR A DOMAIN-CONTAINING PROTEIN 5A"/>
    <property type="match status" value="1"/>
</dbReference>
<dbReference type="InterPro" id="IPR002035">
    <property type="entry name" value="VWF_A"/>
</dbReference>
<accession>A0A1H9Y738</accession>
<dbReference type="Proteomes" id="UP000199308">
    <property type="component" value="Unassembled WGS sequence"/>
</dbReference>
<protein>
    <submittedName>
        <fullName evidence="4">Ca-activated chloride channel family protein</fullName>
    </submittedName>
</protein>
<feature type="transmembrane region" description="Helical" evidence="1">
    <location>
        <begin position="14"/>
        <end position="37"/>
    </location>
</feature>
<keyword evidence="5" id="KW-1185">Reference proteome</keyword>
<keyword evidence="1" id="KW-1133">Transmembrane helix</keyword>
<dbReference type="SMART" id="SM00609">
    <property type="entry name" value="VIT"/>
    <property type="match status" value="1"/>
</dbReference>
<evidence type="ECO:0000259" key="2">
    <source>
        <dbReference type="PROSITE" id="PS50234"/>
    </source>
</evidence>
<organism evidence="4 5">
    <name type="scientific">Thalassotalea agarivorans</name>
    <name type="common">Thalassomonas agarivorans</name>
    <dbReference type="NCBI Taxonomy" id="349064"/>
    <lineage>
        <taxon>Bacteria</taxon>
        <taxon>Pseudomonadati</taxon>
        <taxon>Pseudomonadota</taxon>
        <taxon>Gammaproteobacteria</taxon>
        <taxon>Alteromonadales</taxon>
        <taxon>Colwelliaceae</taxon>
        <taxon>Thalassotalea</taxon>
    </lineage>
</organism>
<reference evidence="4 5" key="1">
    <citation type="submission" date="2016-10" db="EMBL/GenBank/DDBJ databases">
        <authorList>
            <person name="de Groot N.N."/>
        </authorList>
    </citation>
    <scope>NUCLEOTIDE SEQUENCE [LARGE SCALE GENOMIC DNA]</scope>
    <source>
        <strain evidence="4 5">DSM 19706</strain>
    </source>
</reference>
<dbReference type="PANTHER" id="PTHR45737:SF6">
    <property type="entry name" value="VON WILLEBRAND FACTOR A DOMAIN-CONTAINING PROTEIN 5A"/>
    <property type="match status" value="1"/>
</dbReference>
<dbReference type="AlphaFoldDB" id="A0A1H9Y738"/>
<feature type="domain" description="VIT" evidence="3">
    <location>
        <begin position="60"/>
        <end position="188"/>
    </location>
</feature>
<dbReference type="NCBIfam" id="TIGR03788">
    <property type="entry name" value="marine_srt_targ"/>
    <property type="match status" value="1"/>
</dbReference>
<dbReference type="Pfam" id="PF08487">
    <property type="entry name" value="VIT"/>
    <property type="match status" value="1"/>
</dbReference>
<dbReference type="InterPro" id="IPR022440">
    <property type="entry name" value="CHP03788"/>
</dbReference>
<dbReference type="Gene3D" id="3.40.50.410">
    <property type="entry name" value="von Willebrand factor, type A domain"/>
    <property type="match status" value="1"/>
</dbReference>
<evidence type="ECO:0000256" key="1">
    <source>
        <dbReference type="SAM" id="Phobius"/>
    </source>
</evidence>
<dbReference type="PROSITE" id="PS50234">
    <property type="entry name" value="VWFA"/>
    <property type="match status" value="1"/>
</dbReference>
<dbReference type="STRING" id="349064.SAMN05660429_00101"/>
<feature type="domain" description="VWFA" evidence="2">
    <location>
        <begin position="357"/>
        <end position="527"/>
    </location>
</feature>
<sequence>MATLSKHNHDFESLFFVSSLNHIGTFLFVILLLLLPFKLMAFSPDNSISFEHIPYNDVESGTVFIKQENGYVPVLAQSSDFDVEINGLVADISLKQVFSNPTNEFVEAIYVFPLAEGSAVYAMDMIIGERRIKGEIKEKQVARKIYTEAKKAGKVTSLLTQQRPNMFTSKVANIAPNEEITVEIKFNQSVAFGHGQFSFRLPLTITPRFIPQPQYVMAETNSATKSSEISINAFGWGIDNDIVPDASQITPFQQRLSKHENAQQNVAIRVALSAGGALSYISSNSHAIAKQSAKNTTLISLSNAQTKLDRDFTLTWQFQPHNQPKAAMFVTQDEQYNYGFTSIFPANTGKPKSVDKEVVYIIDTSGSMGGVSITQAKNALLYALSQLAERDSFNIIAFDSDVQPLYLTSQLANKENIFWASRWVKELTADGGTNMYPALAQVLQSAEIEGKSKQVIFITDGAIGNEEQLFSLIENELGNTRLHTIGIGSAPNSFFMSQAAESGRGSFRYISDINQVQQQMQALVDVINYPLLTDIAIEWGQADISVYPRKIPDLYRGQPLVLYSRWPRTAAATNSMEIFGKRANSDWQTKVTANTKHTLAGIDKLWARAKIKDMQNQLRRSQHNERASIANKIKETALRYQIMSPYTAFVAVEQQPVRPVDTPLKPHGVKNLMPHGSAQAIPMANTSLGLNGLWNMLIIMLISAANLWCLVQIQSKRGRHA</sequence>
<evidence type="ECO:0000313" key="4">
    <source>
        <dbReference type="EMBL" id="SES64563.1"/>
    </source>
</evidence>
<dbReference type="EMBL" id="FOHK01000001">
    <property type="protein sequence ID" value="SES64563.1"/>
    <property type="molecule type" value="Genomic_DNA"/>
</dbReference>
<feature type="transmembrane region" description="Helical" evidence="1">
    <location>
        <begin position="692"/>
        <end position="711"/>
    </location>
</feature>
<name>A0A1H9Y738_THASX</name>
<dbReference type="RefSeq" id="WP_093326750.1">
    <property type="nucleotide sequence ID" value="NZ_AP027363.1"/>
</dbReference>
<dbReference type="InterPro" id="IPR036465">
    <property type="entry name" value="vWFA_dom_sf"/>
</dbReference>
<gene>
    <name evidence="4" type="ORF">SAMN05660429_00101</name>
</gene>
<proteinExistence type="predicted"/>
<keyword evidence="1" id="KW-0472">Membrane</keyword>
<dbReference type="OrthoDB" id="9784383at2"/>